<evidence type="ECO:0000256" key="1">
    <source>
        <dbReference type="SAM" id="Phobius"/>
    </source>
</evidence>
<dbReference type="Proteomes" id="UP000548726">
    <property type="component" value="Unassembled WGS sequence"/>
</dbReference>
<keyword evidence="3" id="KW-1185">Reference proteome</keyword>
<dbReference type="AlphaFoldDB" id="A0A6V8IB96"/>
<protein>
    <submittedName>
        <fullName evidence="2">Uncharacterized protein</fullName>
    </submittedName>
</protein>
<evidence type="ECO:0000313" key="3">
    <source>
        <dbReference type="Proteomes" id="UP000548726"/>
    </source>
</evidence>
<keyword evidence="1" id="KW-0812">Transmembrane</keyword>
<feature type="transmembrane region" description="Helical" evidence="1">
    <location>
        <begin position="6"/>
        <end position="27"/>
    </location>
</feature>
<accession>A0A6V8IB96</accession>
<proteinExistence type="predicted"/>
<sequence length="31" mass="3277">MGAVRGAWLVAGVRAACAAFVLLVDFVKQQE</sequence>
<evidence type="ECO:0000313" key="2">
    <source>
        <dbReference type="EMBL" id="GFE94337.1"/>
    </source>
</evidence>
<organism evidence="2 3">
    <name type="scientific">Acetobacter persici</name>
    <dbReference type="NCBI Taxonomy" id="1076596"/>
    <lineage>
        <taxon>Bacteria</taxon>
        <taxon>Pseudomonadati</taxon>
        <taxon>Pseudomonadota</taxon>
        <taxon>Alphaproteobacteria</taxon>
        <taxon>Acetobacterales</taxon>
        <taxon>Acetobacteraceae</taxon>
        <taxon>Acetobacter</taxon>
    </lineage>
</organism>
<keyword evidence="1" id="KW-1133">Transmembrane helix</keyword>
<gene>
    <name evidence="2" type="ORF">DmAi_23960</name>
</gene>
<name>A0A6V8IB96_9PROT</name>
<reference evidence="2 3" key="1">
    <citation type="journal article" date="2020" name="Cell Rep.">
        <title>Local necrotic cells trigger systemic immune activation via gut microbiome dysbiosis in Drosophila.</title>
        <authorList>
            <person name="Kosakamoto H."/>
            <person name="Yamauchi T."/>
            <person name="Akuzawa-Tokita Y."/>
            <person name="Nishimura K."/>
            <person name="Soga T."/>
            <person name="Murakami T."/>
            <person name="Mori H."/>
            <person name="Yamamoto K."/>
            <person name="Miyazaki R."/>
            <person name="Koto A."/>
            <person name="Miura M."/>
            <person name="Obata F."/>
        </authorList>
    </citation>
    <scope>NUCLEOTIDE SEQUENCE [LARGE SCALE GENOMIC DNA]</scope>
    <source>
        <strain evidence="2 3">Ai</strain>
    </source>
</reference>
<keyword evidence="1" id="KW-0472">Membrane</keyword>
<dbReference type="EMBL" id="BLJP01000011">
    <property type="protein sequence ID" value="GFE94337.1"/>
    <property type="molecule type" value="Genomic_DNA"/>
</dbReference>
<comment type="caution">
    <text evidence="2">The sequence shown here is derived from an EMBL/GenBank/DDBJ whole genome shotgun (WGS) entry which is preliminary data.</text>
</comment>